<feature type="transmembrane region" description="Helical" evidence="7">
    <location>
        <begin position="239"/>
        <end position="256"/>
    </location>
</feature>
<dbReference type="PANTHER" id="PTHR42718:SF46">
    <property type="entry name" value="BLR6921 PROTEIN"/>
    <property type="match status" value="1"/>
</dbReference>
<evidence type="ECO:0000256" key="3">
    <source>
        <dbReference type="ARBA" id="ARBA00022475"/>
    </source>
</evidence>
<keyword evidence="4 7" id="KW-0812">Transmembrane</keyword>
<evidence type="ECO:0000256" key="1">
    <source>
        <dbReference type="ARBA" id="ARBA00004651"/>
    </source>
</evidence>
<keyword evidence="10" id="KW-1185">Reference proteome</keyword>
<reference evidence="9 10" key="1">
    <citation type="submission" date="2020-09" db="EMBL/GenBank/DDBJ databases">
        <title>Paenibacillus sp. strain PR3 16S rRNA gene Genome sequencing and assembly.</title>
        <authorList>
            <person name="Kim J."/>
        </authorList>
    </citation>
    <scope>NUCLEOTIDE SEQUENCE [LARGE SCALE GENOMIC DNA]</scope>
    <source>
        <strain evidence="9 10">PR3</strain>
    </source>
</reference>
<dbReference type="PANTHER" id="PTHR42718">
    <property type="entry name" value="MAJOR FACILITATOR SUPERFAMILY MULTIDRUG TRANSPORTER MFSC"/>
    <property type="match status" value="1"/>
</dbReference>
<feature type="transmembrane region" description="Helical" evidence="7">
    <location>
        <begin position="145"/>
        <end position="168"/>
    </location>
</feature>
<dbReference type="Gene3D" id="1.20.1250.20">
    <property type="entry name" value="MFS general substrate transporter like domains"/>
    <property type="match status" value="1"/>
</dbReference>
<keyword evidence="3" id="KW-1003">Cell membrane</keyword>
<evidence type="ECO:0000256" key="5">
    <source>
        <dbReference type="ARBA" id="ARBA00022989"/>
    </source>
</evidence>
<evidence type="ECO:0000256" key="2">
    <source>
        <dbReference type="ARBA" id="ARBA00022448"/>
    </source>
</evidence>
<proteinExistence type="predicted"/>
<evidence type="ECO:0000313" key="9">
    <source>
        <dbReference type="EMBL" id="MBD3917316.1"/>
    </source>
</evidence>
<comment type="caution">
    <text evidence="9">The sequence shown here is derived from an EMBL/GenBank/DDBJ whole genome shotgun (WGS) entry which is preliminary data.</text>
</comment>
<feature type="transmembrane region" description="Helical" evidence="7">
    <location>
        <begin position="312"/>
        <end position="329"/>
    </location>
</feature>
<dbReference type="InterPro" id="IPR020846">
    <property type="entry name" value="MFS_dom"/>
</dbReference>
<dbReference type="InterPro" id="IPR011701">
    <property type="entry name" value="MFS"/>
</dbReference>
<dbReference type="InterPro" id="IPR005829">
    <property type="entry name" value="Sugar_transporter_CS"/>
</dbReference>
<sequence>MNVIAENKQALPQTGNGKWLALAALMVAQFMVVIDIVGLNVALPSIQRSLHFSNSSLEWVMSAYQIAFGGCLLLGGRIADLFGRKRMFLIGAAAFATTSLLCGLAPTALSLILFRVIQGLAAAILSPTSLSSVTRMFPEGRERNIALGIWGAVFGAGGAIGSLLSGLITTTLGWQWFFFLNLPLGFFALLIGPKLLPADPIAEKRQGFDIAGAATVSLGSGLLLYALSTASGSGWNWNVFLLLAAALILWVSFILIQRNASFPLVPKAVIRIATMQVGVVIGILAGSYHFSMFFLLTLYMQDVLHLSAIQTSLGYLAAALPTIVCANLSSRFIRRFGVKSVLVAGQLLVMLSLFYLSRMHVDGTYMYDLFPALLVGGIGWGLLFPSINIMSFSRVEKSQTGSAAGIITMSEQLGGAIGLTLAATVAASRAADYARTHSGFAIHTPEAMTAGFSGTFQLTAALALLGFLLSILLIPSRREEQK</sequence>
<gene>
    <name evidence="9" type="ORF">H8B09_01000</name>
</gene>
<feature type="transmembrane region" description="Helical" evidence="7">
    <location>
        <begin position="112"/>
        <end position="133"/>
    </location>
</feature>
<keyword evidence="5 7" id="KW-1133">Transmembrane helix</keyword>
<name>A0ABR8MQK1_9BACL</name>
<dbReference type="Gene3D" id="1.20.1720.10">
    <property type="entry name" value="Multidrug resistance protein D"/>
    <property type="match status" value="1"/>
</dbReference>
<organism evidence="9 10">
    <name type="scientific">Paenibacillus terricola</name>
    <dbReference type="NCBI Taxonomy" id="2763503"/>
    <lineage>
        <taxon>Bacteria</taxon>
        <taxon>Bacillati</taxon>
        <taxon>Bacillota</taxon>
        <taxon>Bacilli</taxon>
        <taxon>Bacillales</taxon>
        <taxon>Paenibacillaceae</taxon>
        <taxon>Paenibacillus</taxon>
    </lineage>
</organism>
<dbReference type="PROSITE" id="PS00216">
    <property type="entry name" value="SUGAR_TRANSPORT_1"/>
    <property type="match status" value="1"/>
</dbReference>
<feature type="transmembrane region" description="Helical" evidence="7">
    <location>
        <begin position="369"/>
        <end position="392"/>
    </location>
</feature>
<protein>
    <submittedName>
        <fullName evidence="9">MFS transporter</fullName>
    </submittedName>
</protein>
<dbReference type="PROSITE" id="PS50850">
    <property type="entry name" value="MFS"/>
    <property type="match status" value="1"/>
</dbReference>
<dbReference type="PRINTS" id="PR01036">
    <property type="entry name" value="TCRTETB"/>
</dbReference>
<dbReference type="EMBL" id="JACXZA010000001">
    <property type="protein sequence ID" value="MBD3917316.1"/>
    <property type="molecule type" value="Genomic_DNA"/>
</dbReference>
<evidence type="ECO:0000259" key="8">
    <source>
        <dbReference type="PROSITE" id="PS50850"/>
    </source>
</evidence>
<comment type="subcellular location">
    <subcellularLocation>
        <location evidence="1">Cell membrane</location>
        <topology evidence="1">Multi-pass membrane protein</topology>
    </subcellularLocation>
</comment>
<dbReference type="CDD" id="cd17321">
    <property type="entry name" value="MFS_MMR_MDR_like"/>
    <property type="match status" value="1"/>
</dbReference>
<feature type="transmembrane region" description="Helical" evidence="7">
    <location>
        <begin position="451"/>
        <end position="474"/>
    </location>
</feature>
<feature type="transmembrane region" description="Helical" evidence="7">
    <location>
        <begin position="174"/>
        <end position="196"/>
    </location>
</feature>
<dbReference type="RefSeq" id="WP_191201628.1">
    <property type="nucleotide sequence ID" value="NZ_JACXZA010000001.1"/>
</dbReference>
<feature type="transmembrane region" description="Helical" evidence="7">
    <location>
        <begin position="208"/>
        <end position="227"/>
    </location>
</feature>
<keyword evidence="6 7" id="KW-0472">Membrane</keyword>
<feature type="transmembrane region" description="Helical" evidence="7">
    <location>
        <begin position="413"/>
        <end position="431"/>
    </location>
</feature>
<accession>A0ABR8MQK1</accession>
<feature type="transmembrane region" description="Helical" evidence="7">
    <location>
        <begin position="88"/>
        <end position="106"/>
    </location>
</feature>
<evidence type="ECO:0000313" key="10">
    <source>
        <dbReference type="Proteomes" id="UP000609346"/>
    </source>
</evidence>
<feature type="transmembrane region" description="Helical" evidence="7">
    <location>
        <begin position="277"/>
        <end position="300"/>
    </location>
</feature>
<keyword evidence="2" id="KW-0813">Transport</keyword>
<feature type="domain" description="Major facilitator superfamily (MFS) profile" evidence="8">
    <location>
        <begin position="21"/>
        <end position="478"/>
    </location>
</feature>
<dbReference type="Proteomes" id="UP000609346">
    <property type="component" value="Unassembled WGS sequence"/>
</dbReference>
<feature type="transmembrane region" description="Helical" evidence="7">
    <location>
        <begin position="20"/>
        <end position="39"/>
    </location>
</feature>
<dbReference type="InterPro" id="IPR036259">
    <property type="entry name" value="MFS_trans_sf"/>
</dbReference>
<feature type="transmembrane region" description="Helical" evidence="7">
    <location>
        <begin position="59"/>
        <end position="76"/>
    </location>
</feature>
<evidence type="ECO:0000256" key="6">
    <source>
        <dbReference type="ARBA" id="ARBA00023136"/>
    </source>
</evidence>
<evidence type="ECO:0000256" key="4">
    <source>
        <dbReference type="ARBA" id="ARBA00022692"/>
    </source>
</evidence>
<feature type="transmembrane region" description="Helical" evidence="7">
    <location>
        <begin position="336"/>
        <end position="357"/>
    </location>
</feature>
<dbReference type="Pfam" id="PF07690">
    <property type="entry name" value="MFS_1"/>
    <property type="match status" value="1"/>
</dbReference>
<dbReference type="SUPFAM" id="SSF103473">
    <property type="entry name" value="MFS general substrate transporter"/>
    <property type="match status" value="2"/>
</dbReference>
<evidence type="ECO:0000256" key="7">
    <source>
        <dbReference type="SAM" id="Phobius"/>
    </source>
</evidence>